<dbReference type="InterPro" id="IPR001626">
    <property type="entry name" value="ABC_TroCD"/>
</dbReference>
<dbReference type="EMBL" id="VFPN01000001">
    <property type="protein sequence ID" value="TQM66247.1"/>
    <property type="molecule type" value="Genomic_DNA"/>
</dbReference>
<dbReference type="Gene3D" id="1.10.3470.10">
    <property type="entry name" value="ABC transporter involved in vitamin B12 uptake, BtuC"/>
    <property type="match status" value="1"/>
</dbReference>
<accession>A0A543I6Q0</accession>
<comment type="similarity">
    <text evidence="2 6">Belongs to the ABC-3 integral membrane protein family.</text>
</comment>
<dbReference type="SUPFAM" id="SSF81345">
    <property type="entry name" value="ABC transporter involved in vitamin B12 uptake, BtuC"/>
    <property type="match status" value="1"/>
</dbReference>
<evidence type="ECO:0000256" key="5">
    <source>
        <dbReference type="ARBA" id="ARBA00023136"/>
    </source>
</evidence>
<feature type="transmembrane region" description="Helical" evidence="7">
    <location>
        <begin position="126"/>
        <end position="144"/>
    </location>
</feature>
<keyword evidence="4 7" id="KW-1133">Transmembrane helix</keyword>
<gene>
    <name evidence="8" type="ORF">FB466_1084</name>
</gene>
<feature type="transmembrane region" description="Helical" evidence="7">
    <location>
        <begin position="83"/>
        <end position="102"/>
    </location>
</feature>
<protein>
    <submittedName>
        <fullName evidence="8">ABC-type Mn2+/Zn2+ transport system permease subunit</fullName>
    </submittedName>
</protein>
<proteinExistence type="inferred from homology"/>
<dbReference type="PANTHER" id="PTHR30477:SF21">
    <property type="entry name" value="ABC-3 PROTEIN"/>
    <property type="match status" value="1"/>
</dbReference>
<dbReference type="Proteomes" id="UP000318331">
    <property type="component" value="Unassembled WGS sequence"/>
</dbReference>
<dbReference type="RefSeq" id="WP_141916411.1">
    <property type="nucleotide sequence ID" value="NZ_BAAAYS010000010.1"/>
</dbReference>
<feature type="transmembrane region" description="Helical" evidence="7">
    <location>
        <begin position="213"/>
        <end position="230"/>
    </location>
</feature>
<name>A0A543I6Q0_9MICO</name>
<feature type="transmembrane region" description="Helical" evidence="7">
    <location>
        <begin position="189"/>
        <end position="206"/>
    </location>
</feature>
<feature type="transmembrane region" description="Helical" evidence="7">
    <location>
        <begin position="236"/>
        <end position="256"/>
    </location>
</feature>
<keyword evidence="6" id="KW-0813">Transport</keyword>
<dbReference type="OrthoDB" id="3260923at2"/>
<sequence length="274" mass="28319">MGFFELAILEAALLGALSGIVGTIVVLRRRAFFTVALTHATFPGGVIAALLGLNILLGAAVFSIVLVGIMLVISRVDRQGSQVASGVVLTFGFALGALLQSLNRDMSVQVDTFLIGNILTVSPGDIAVTAGVLVLAVLCVLFAGKQLLFSSFDPQGYRLAGFRPVAIDLVVLGLIAATVVVSMPAVGSILAIALIAGPAVSARLIMRRIEWMIPLAVLFGLVSGVGGLWVSRVFSVAAGGGIALTACAIVMLAVAYDRVRQYRAERSANGGREA</sequence>
<dbReference type="GO" id="GO:0043190">
    <property type="term" value="C:ATP-binding cassette (ABC) transporter complex"/>
    <property type="evidence" value="ECO:0007669"/>
    <property type="project" value="InterPro"/>
</dbReference>
<organism evidence="8 9">
    <name type="scientific">Klugiella xanthotipulae</name>
    <dbReference type="NCBI Taxonomy" id="244735"/>
    <lineage>
        <taxon>Bacteria</taxon>
        <taxon>Bacillati</taxon>
        <taxon>Actinomycetota</taxon>
        <taxon>Actinomycetes</taxon>
        <taxon>Micrococcales</taxon>
        <taxon>Microbacteriaceae</taxon>
        <taxon>Klugiella</taxon>
    </lineage>
</organism>
<reference evidence="8 9" key="1">
    <citation type="submission" date="2019-06" db="EMBL/GenBank/DDBJ databases">
        <title>Sequencing the genomes of 1000 actinobacteria strains.</title>
        <authorList>
            <person name="Klenk H.-P."/>
        </authorList>
    </citation>
    <scope>NUCLEOTIDE SEQUENCE [LARGE SCALE GENOMIC DNA]</scope>
    <source>
        <strain evidence="8 9">DSM 18031</strain>
    </source>
</reference>
<keyword evidence="3 6" id="KW-0812">Transmembrane</keyword>
<keyword evidence="9" id="KW-1185">Reference proteome</keyword>
<evidence type="ECO:0000256" key="7">
    <source>
        <dbReference type="SAM" id="Phobius"/>
    </source>
</evidence>
<dbReference type="GO" id="GO:0055085">
    <property type="term" value="P:transmembrane transport"/>
    <property type="evidence" value="ECO:0007669"/>
    <property type="project" value="InterPro"/>
</dbReference>
<evidence type="ECO:0000256" key="4">
    <source>
        <dbReference type="ARBA" id="ARBA00022989"/>
    </source>
</evidence>
<evidence type="ECO:0000313" key="8">
    <source>
        <dbReference type="EMBL" id="TQM66247.1"/>
    </source>
</evidence>
<dbReference type="InterPro" id="IPR037294">
    <property type="entry name" value="ABC_BtuC-like"/>
</dbReference>
<feature type="transmembrane region" description="Helical" evidence="7">
    <location>
        <begin position="165"/>
        <end position="183"/>
    </location>
</feature>
<evidence type="ECO:0000313" key="9">
    <source>
        <dbReference type="Proteomes" id="UP000318331"/>
    </source>
</evidence>
<evidence type="ECO:0000256" key="2">
    <source>
        <dbReference type="ARBA" id="ARBA00008034"/>
    </source>
</evidence>
<feature type="transmembrane region" description="Helical" evidence="7">
    <location>
        <begin position="7"/>
        <end position="27"/>
    </location>
</feature>
<evidence type="ECO:0000256" key="6">
    <source>
        <dbReference type="RuleBase" id="RU003943"/>
    </source>
</evidence>
<dbReference type="Pfam" id="PF00950">
    <property type="entry name" value="ABC-3"/>
    <property type="match status" value="1"/>
</dbReference>
<dbReference type="PANTHER" id="PTHR30477">
    <property type="entry name" value="ABC-TRANSPORTER METAL-BINDING PROTEIN"/>
    <property type="match status" value="1"/>
</dbReference>
<keyword evidence="5 7" id="KW-0472">Membrane</keyword>
<dbReference type="AlphaFoldDB" id="A0A543I6Q0"/>
<comment type="caution">
    <text evidence="8">The sequence shown here is derived from an EMBL/GenBank/DDBJ whole genome shotgun (WGS) entry which is preliminary data.</text>
</comment>
<evidence type="ECO:0000256" key="3">
    <source>
        <dbReference type="ARBA" id="ARBA00022692"/>
    </source>
</evidence>
<comment type="subcellular location">
    <subcellularLocation>
        <location evidence="6">Cell membrane</location>
        <topology evidence="6">Multi-pass membrane protein</topology>
    </subcellularLocation>
    <subcellularLocation>
        <location evidence="1">Membrane</location>
        <topology evidence="1">Multi-pass membrane protein</topology>
    </subcellularLocation>
</comment>
<feature type="transmembrane region" description="Helical" evidence="7">
    <location>
        <begin position="47"/>
        <end position="71"/>
    </location>
</feature>
<evidence type="ECO:0000256" key="1">
    <source>
        <dbReference type="ARBA" id="ARBA00004141"/>
    </source>
</evidence>